<dbReference type="GO" id="GO:0003677">
    <property type="term" value="F:DNA binding"/>
    <property type="evidence" value="ECO:0007669"/>
    <property type="project" value="UniProtKB-KW"/>
</dbReference>
<evidence type="ECO:0000313" key="4">
    <source>
        <dbReference type="EMBL" id="RKX67888.1"/>
    </source>
</evidence>
<evidence type="ECO:0000256" key="1">
    <source>
        <dbReference type="RuleBase" id="RU000577"/>
    </source>
</evidence>
<comment type="caution">
    <text evidence="4">The sequence shown here is derived from an EMBL/GenBank/DDBJ whole genome shotgun (WGS) entry which is preliminary data.</text>
</comment>
<evidence type="ECO:0000313" key="5">
    <source>
        <dbReference type="Proteomes" id="UP000282321"/>
    </source>
</evidence>
<dbReference type="GO" id="GO:0006260">
    <property type="term" value="P:DNA replication"/>
    <property type="evidence" value="ECO:0007669"/>
    <property type="project" value="UniProtKB-KW"/>
</dbReference>
<name>A0A660SAR8_UNCT6</name>
<dbReference type="Gene3D" id="1.10.8.60">
    <property type="match status" value="1"/>
</dbReference>
<keyword evidence="1" id="KW-0547">Nucleotide-binding</keyword>
<evidence type="ECO:0000256" key="2">
    <source>
        <dbReference type="RuleBase" id="RU004227"/>
    </source>
</evidence>
<dbReference type="InterPro" id="IPR027417">
    <property type="entry name" value="P-loop_NTPase"/>
</dbReference>
<feature type="domain" description="AAA+ ATPase" evidence="3">
    <location>
        <begin position="405"/>
        <end position="531"/>
    </location>
</feature>
<dbReference type="SMART" id="SM00382">
    <property type="entry name" value="AAA"/>
    <property type="match status" value="2"/>
</dbReference>
<proteinExistence type="inferred from homology"/>
<dbReference type="InterPro" id="IPR020591">
    <property type="entry name" value="Chromosome_initiator_DnaA-like"/>
</dbReference>
<dbReference type="AlphaFoldDB" id="A0A660SAR8"/>
<dbReference type="PANTHER" id="PTHR30050:SF2">
    <property type="entry name" value="CHROMOSOMAL REPLICATION INITIATOR PROTEIN DNAA"/>
    <property type="match status" value="1"/>
</dbReference>
<accession>A0A660SAR8</accession>
<dbReference type="InterPro" id="IPR013317">
    <property type="entry name" value="DnaA_dom"/>
</dbReference>
<keyword evidence="1" id="KW-0067">ATP-binding</keyword>
<comment type="similarity">
    <text evidence="2">Belongs to the DnaA family.</text>
</comment>
<organism evidence="4 5">
    <name type="scientific">candidate division TA06 bacterium</name>
    <dbReference type="NCBI Taxonomy" id="2250710"/>
    <lineage>
        <taxon>Bacteria</taxon>
        <taxon>Bacteria division TA06</taxon>
    </lineage>
</organism>
<comment type="function">
    <text evidence="1">Plays an essential role in the initiation and regulation of chromosomal replication. ATP-DnaA binds to the origin of replication (oriC) to initiate formation of the DNA replication initiation complex once per cell cycle. Binds the DnaA box (a 9 base pair repeat at the origin) and separates the double-stranded (ds)DNA. Forms a right-handed helical filament on oriC DNA; dsDNA binds to the exterior of the filament while single-stranded (ss)DNA is stabiized in the filament's interior. The ATP-DnaA-oriC complex binds and stabilizes one strand of the AT-rich DNA unwinding element (DUE), permitting loading of DNA polymerase. After initiation quickly degrades to an ADP-DnaA complex that is not apt for DNA replication. Binds acidic phospholipids.</text>
</comment>
<keyword evidence="1" id="KW-0235">DNA replication</keyword>
<feature type="domain" description="AAA+ ATPase" evidence="3">
    <location>
        <begin position="46"/>
        <end position="176"/>
    </location>
</feature>
<keyword evidence="1" id="KW-0238">DNA-binding</keyword>
<dbReference type="Pfam" id="PF00308">
    <property type="entry name" value="Bac_DnaA"/>
    <property type="match status" value="2"/>
</dbReference>
<dbReference type="Proteomes" id="UP000282321">
    <property type="component" value="Unassembled WGS sequence"/>
</dbReference>
<protein>
    <recommendedName>
        <fullName evidence="1">Chromosomal replication initiator protein DnaA</fullName>
    </recommendedName>
</protein>
<evidence type="ECO:0000259" key="3">
    <source>
        <dbReference type="SMART" id="SM00382"/>
    </source>
</evidence>
<dbReference type="PANTHER" id="PTHR30050">
    <property type="entry name" value="CHROMOSOMAL REPLICATION INITIATOR PROTEIN DNAA"/>
    <property type="match status" value="1"/>
</dbReference>
<dbReference type="InterPro" id="IPR003593">
    <property type="entry name" value="AAA+_ATPase"/>
</dbReference>
<gene>
    <name evidence="4" type="ORF">DRP44_01080</name>
</gene>
<dbReference type="Gene3D" id="3.40.50.300">
    <property type="entry name" value="P-loop containing nucleotide triphosphate hydrolases"/>
    <property type="match status" value="2"/>
</dbReference>
<dbReference type="SUPFAM" id="SSF52540">
    <property type="entry name" value="P-loop containing nucleoside triphosphate hydrolases"/>
    <property type="match status" value="2"/>
</dbReference>
<reference evidence="4 5" key="1">
    <citation type="submission" date="2018-06" db="EMBL/GenBank/DDBJ databases">
        <title>Extensive metabolic versatility and redundancy in microbially diverse, dynamic hydrothermal sediments.</title>
        <authorList>
            <person name="Dombrowski N."/>
            <person name="Teske A."/>
            <person name="Baker B.J."/>
        </authorList>
    </citation>
    <scope>NUCLEOTIDE SEQUENCE [LARGE SCALE GENOMIC DNA]</scope>
    <source>
        <strain evidence="4">B35_G9</strain>
    </source>
</reference>
<dbReference type="PRINTS" id="PR00051">
    <property type="entry name" value="DNAA"/>
</dbReference>
<dbReference type="GO" id="GO:0005524">
    <property type="term" value="F:ATP binding"/>
    <property type="evidence" value="ECO:0007669"/>
    <property type="project" value="UniProtKB-KW"/>
</dbReference>
<sequence length="633" mass="74341">MANYPDLKDNLSSLKRDYIFQNYVIGDFNRDLYQVILGFVTKEEPVYNPLVITSESGMGKSHILHSIGNYLIQRKIEKSVFLLNQDSLINFESLIKKDKAILNQLKSMRVFLVDDIDILLKYKSITNLFELLLEYFYNKDVRIVITSTKPIKTLPLSEKALSVINSGFTTNINRINLKDRARLLAYFLKKWKIKISPDIAKYIVQFDNLKIRDLRNIVNKIFVYTNLQKIEITKDIVNSIISDIGVNQKKILGELEQSAPSTSKPGNEELVRAEYREKLYVWEMKGFNVESLKKNINAPIEDLRSAFITFTSNIQRLIDLNKRFGMLNETRFPSQIKKVEKMLFNPDIVEDLETWIKTLEIKNAIQIEAYQNLDENMRANNYLFPKTNKQLFDTITNNLPTKNIRGVSFYIRGYKKTGKTHLLHAIFNKIYFGHPDILIYYIDAQKLMRIMEKDGVRKFVTKYSYIDFLLVDDIHKLLLIPKEKWQKLIDFFNTLIAHQKIIILSSDRELFRPLNEIKNISLQTLDYPDFELKKSYIKYWFEKNKINIKPDVLNLLAYSFGKNFGIINDRLNSLYENLLKIKPDYDIKDILNLFPELRIISEGSKTTQPVGETEKIEFTIGDLFTFERLINDY</sequence>
<dbReference type="EMBL" id="QNBC01000007">
    <property type="protein sequence ID" value="RKX67888.1"/>
    <property type="molecule type" value="Genomic_DNA"/>
</dbReference>